<comment type="function">
    <text evidence="1 3">Catalyzes the reaction of cyanate with bicarbonate to produce ammonia and carbon dioxide.</text>
</comment>
<dbReference type="InterPro" id="IPR008076">
    <property type="entry name" value="Cyanase"/>
</dbReference>
<proteinExistence type="inferred from homology"/>
<dbReference type="GO" id="GO:0008824">
    <property type="term" value="F:cyanate hydratase activity"/>
    <property type="evidence" value="ECO:0007669"/>
    <property type="project" value="UniProtKB-EC"/>
</dbReference>
<feature type="active site" evidence="3">
    <location>
        <position position="86"/>
    </location>
</feature>
<dbReference type="InterPro" id="IPR003712">
    <property type="entry name" value="Cyanate_lyase_C"/>
</dbReference>
<feature type="domain" description="Cyanate lyase C-terminal" evidence="4">
    <location>
        <begin position="73"/>
        <end position="145"/>
    </location>
</feature>
<dbReference type="InterPro" id="IPR036581">
    <property type="entry name" value="Cyanate_lyase_C_sf"/>
</dbReference>
<keyword evidence="6" id="KW-1185">Reference proteome</keyword>
<dbReference type="PIRSF" id="PIRSF001263">
    <property type="entry name" value="Cyanate_hydratas"/>
    <property type="match status" value="1"/>
</dbReference>
<keyword evidence="2 3" id="KW-0456">Lyase</keyword>
<gene>
    <name evidence="3 5" type="primary">cynS</name>
    <name evidence="5" type="ORF">ACE1CA_10590</name>
</gene>
<comment type="caution">
    <text evidence="5">The sequence shown here is derived from an EMBL/GenBank/DDBJ whole genome shotgun (WGS) entry which is preliminary data.</text>
</comment>
<comment type="catalytic activity">
    <reaction evidence="3">
        <text>cyanate + hydrogencarbonate + 3 H(+) = NH4(+) + 2 CO2</text>
        <dbReference type="Rhea" id="RHEA:11120"/>
        <dbReference type="ChEBI" id="CHEBI:15378"/>
        <dbReference type="ChEBI" id="CHEBI:16526"/>
        <dbReference type="ChEBI" id="CHEBI:17544"/>
        <dbReference type="ChEBI" id="CHEBI:28938"/>
        <dbReference type="ChEBI" id="CHEBI:29195"/>
        <dbReference type="EC" id="4.2.1.104"/>
    </reaction>
</comment>
<dbReference type="SUPFAM" id="SSF55234">
    <property type="entry name" value="Cyanase C-terminal domain"/>
    <property type="match status" value="1"/>
</dbReference>
<dbReference type="NCBIfam" id="NF002773">
    <property type="entry name" value="PRK02866.1"/>
    <property type="match status" value="1"/>
</dbReference>
<dbReference type="CDD" id="cd00559">
    <property type="entry name" value="Cyanase_C"/>
    <property type="match status" value="1"/>
</dbReference>
<dbReference type="HAMAP" id="MF_00535">
    <property type="entry name" value="Cyanate_hydrat"/>
    <property type="match status" value="1"/>
</dbReference>
<dbReference type="NCBIfam" id="TIGR00673">
    <property type="entry name" value="cynS"/>
    <property type="match status" value="1"/>
</dbReference>
<dbReference type="Pfam" id="PF02560">
    <property type="entry name" value="Cyanate_lyase"/>
    <property type="match status" value="1"/>
</dbReference>
<evidence type="ECO:0000256" key="1">
    <source>
        <dbReference type="ARBA" id="ARBA00003561"/>
    </source>
</evidence>
<evidence type="ECO:0000256" key="3">
    <source>
        <dbReference type="HAMAP-Rule" id="MF_00535"/>
    </source>
</evidence>
<dbReference type="SUPFAM" id="SSF47413">
    <property type="entry name" value="lambda repressor-like DNA-binding domains"/>
    <property type="match status" value="1"/>
</dbReference>
<feature type="active site" evidence="3">
    <location>
        <position position="89"/>
    </location>
</feature>
<name>A0ABV4WIP9_9CYAN</name>
<dbReference type="PANTHER" id="PTHR34186:SF2">
    <property type="entry name" value="CYANATE HYDRATASE"/>
    <property type="match status" value="1"/>
</dbReference>
<dbReference type="EMBL" id="JBHFNT010000075">
    <property type="protein sequence ID" value="MFB2834969.1"/>
    <property type="molecule type" value="Genomic_DNA"/>
</dbReference>
<dbReference type="PRINTS" id="PR01693">
    <property type="entry name" value="CYANASE"/>
</dbReference>
<dbReference type="RefSeq" id="WP_413277397.1">
    <property type="nucleotide sequence ID" value="NZ_JBHFNT010000075.1"/>
</dbReference>
<dbReference type="InterPro" id="IPR010982">
    <property type="entry name" value="Lambda_DNA-bd_dom_sf"/>
</dbReference>
<evidence type="ECO:0000313" key="5">
    <source>
        <dbReference type="EMBL" id="MFB2834969.1"/>
    </source>
</evidence>
<dbReference type="Gene3D" id="3.30.1160.10">
    <property type="entry name" value="Cyanate lyase, C-terminal domain"/>
    <property type="match status" value="1"/>
</dbReference>
<dbReference type="Proteomes" id="UP001576780">
    <property type="component" value="Unassembled WGS sequence"/>
</dbReference>
<dbReference type="Gene3D" id="1.10.260.40">
    <property type="entry name" value="lambda repressor-like DNA-binding domains"/>
    <property type="match status" value="1"/>
</dbReference>
<protein>
    <recommendedName>
        <fullName evidence="3">Cyanate hydratase</fullName>
        <shortName evidence="3">Cyanase</shortName>
        <ecNumber evidence="3">4.2.1.104</ecNumber>
    </recommendedName>
    <alternativeName>
        <fullName evidence="3">Cyanate hydrolase</fullName>
    </alternativeName>
    <alternativeName>
        <fullName evidence="3">Cyanate lyase</fullName>
    </alternativeName>
</protein>
<dbReference type="SMART" id="SM01116">
    <property type="entry name" value="Cyanate_lyase"/>
    <property type="match status" value="1"/>
</dbReference>
<dbReference type="PANTHER" id="PTHR34186">
    <property type="entry name" value="CYANATE HYDRATASE"/>
    <property type="match status" value="1"/>
</dbReference>
<reference evidence="5 6" key="1">
    <citation type="submission" date="2024-09" db="EMBL/GenBank/DDBJ databases">
        <title>Floridaenema gen nov. (Aerosakkonemataceae, Aerosakkonematales ord. nov., Cyanobacteria) from benthic tropical and subtropical fresh waters, with the description of four new species.</title>
        <authorList>
            <person name="Moretto J.A."/>
            <person name="Berthold D.E."/>
            <person name="Lefler F.W."/>
            <person name="Huang I.-S."/>
            <person name="Laughinghouse H. IV."/>
        </authorList>
    </citation>
    <scope>NUCLEOTIDE SEQUENCE [LARGE SCALE GENOMIC DNA]</scope>
    <source>
        <strain evidence="5 6">BLCC-F167</strain>
    </source>
</reference>
<sequence>MIPEITQELLAAKKDKGISFADLEKILGRDEVWIAAVIYRQASASEEEAKKLIDALELGGIYVQELTEPPVKGLGPVVPTDPLIYRFYEIMQVYGMPIKEIIHEKFGDGIMSAIDFTLDVEKEEDPKGDRVKVIMNGKFLPYKKW</sequence>
<organism evidence="5 6">
    <name type="scientific">Floridaenema evergladense BLCC-F167</name>
    <dbReference type="NCBI Taxonomy" id="3153639"/>
    <lineage>
        <taxon>Bacteria</taxon>
        <taxon>Bacillati</taxon>
        <taxon>Cyanobacteriota</taxon>
        <taxon>Cyanophyceae</taxon>
        <taxon>Oscillatoriophycideae</taxon>
        <taxon>Aerosakkonematales</taxon>
        <taxon>Aerosakkonemataceae</taxon>
        <taxon>Floridanema</taxon>
        <taxon>Floridanema evergladense</taxon>
    </lineage>
</organism>
<evidence type="ECO:0000256" key="2">
    <source>
        <dbReference type="ARBA" id="ARBA00023239"/>
    </source>
</evidence>
<dbReference type="EC" id="4.2.1.104" evidence="3"/>
<accession>A0ABV4WIP9</accession>
<comment type="similarity">
    <text evidence="3">Belongs to the cyanase family.</text>
</comment>
<feature type="active site" evidence="3">
    <location>
        <position position="112"/>
    </location>
</feature>
<evidence type="ECO:0000313" key="6">
    <source>
        <dbReference type="Proteomes" id="UP001576780"/>
    </source>
</evidence>
<evidence type="ECO:0000259" key="4">
    <source>
        <dbReference type="SMART" id="SM01116"/>
    </source>
</evidence>